<dbReference type="PANTHER" id="PTHR11043:SF0">
    <property type="entry name" value="COATOMER SUBUNIT ZETA"/>
    <property type="match status" value="1"/>
</dbReference>
<comment type="subcellular location">
    <subcellularLocation>
        <location evidence="12">Cytoplasm</location>
    </subcellularLocation>
    <subcellularLocation>
        <location evidence="1 12">Golgi apparatus membrane</location>
        <topology evidence="1 12">Peripheral membrane protein</topology>
        <orientation evidence="1 12">Cytoplasmic side</orientation>
    </subcellularLocation>
    <subcellularLocation>
        <location evidence="12">Cytoplasmic vesicle</location>
        <location evidence="12">COPI-coated vesicle membrane</location>
        <topology evidence="12">Peripheral membrane protein</topology>
        <orientation evidence="12">Cytoplasmic side</orientation>
    </subcellularLocation>
</comment>
<dbReference type="GO" id="GO:0006890">
    <property type="term" value="P:retrograde vesicle-mediated transport, Golgi to endoplasmic reticulum"/>
    <property type="evidence" value="ECO:0007669"/>
    <property type="project" value="UniProtKB-UniRule"/>
</dbReference>
<feature type="domain" description="AP complex mu/sigma subunit" evidence="13">
    <location>
        <begin position="25"/>
        <end position="161"/>
    </location>
</feature>
<keyword evidence="9 12" id="KW-0472">Membrane</keyword>
<dbReference type="SUPFAM" id="SSF64356">
    <property type="entry name" value="SNARE-like"/>
    <property type="match status" value="1"/>
</dbReference>
<dbReference type="Gene3D" id="3.30.450.60">
    <property type="match status" value="1"/>
</dbReference>
<keyword evidence="10 12" id="KW-0968">Cytoplasmic vesicle</keyword>
<evidence type="ECO:0000259" key="13">
    <source>
        <dbReference type="Pfam" id="PF01217"/>
    </source>
</evidence>
<evidence type="ECO:0000256" key="5">
    <source>
        <dbReference type="ARBA" id="ARBA00022490"/>
    </source>
</evidence>
<evidence type="ECO:0000256" key="9">
    <source>
        <dbReference type="ARBA" id="ARBA00023136"/>
    </source>
</evidence>
<keyword evidence="8 12" id="KW-0333">Golgi apparatus</keyword>
<dbReference type="InterPro" id="IPR022775">
    <property type="entry name" value="AP_mu_sigma_su"/>
</dbReference>
<dbReference type="Proteomes" id="UP000789759">
    <property type="component" value="Unassembled WGS sequence"/>
</dbReference>
<dbReference type="InterPro" id="IPR039652">
    <property type="entry name" value="Coatomer_zeta"/>
</dbReference>
<keyword evidence="4 12" id="KW-0813">Transport</keyword>
<gene>
    <name evidence="14" type="ORF">CPELLU_LOCUS7574</name>
</gene>
<keyword evidence="15" id="KW-1185">Reference proteome</keyword>
<keyword evidence="6 12" id="KW-0931">ER-Golgi transport</keyword>
<name>A0A9N9CVY4_9GLOM</name>
<sequence>MIMVEINMIDLNDIDWINLSLYTTTAVILLDGEGNRILAKYYGNRNLYPTSKEQKVFEKGLFDKTRRANGEIILYDNHVVLYRSNIDVFFYVVGSAEENELLLSSILNAFYDAVSSLLRHQVEKRTIADNLDLVALALDETIDDGIALETDSNVIVSRVTRPRTDTTDIPITEQTFIQAYHTARERVTERLLQTGIDLPAVGPLLPSSGRDIGGLGVYITDGGGLKGIKYGLYTSSKNTFTPIPVFKDYEREMHRYLLIDQSGSKIWYWRTL</sequence>
<evidence type="ECO:0000256" key="6">
    <source>
        <dbReference type="ARBA" id="ARBA00022892"/>
    </source>
</evidence>
<evidence type="ECO:0000256" key="1">
    <source>
        <dbReference type="ARBA" id="ARBA00004255"/>
    </source>
</evidence>
<evidence type="ECO:0000256" key="11">
    <source>
        <dbReference type="ARBA" id="ARBA00045555"/>
    </source>
</evidence>
<evidence type="ECO:0000256" key="10">
    <source>
        <dbReference type="ARBA" id="ARBA00023329"/>
    </source>
</evidence>
<evidence type="ECO:0000256" key="8">
    <source>
        <dbReference type="ARBA" id="ARBA00023034"/>
    </source>
</evidence>
<proteinExistence type="inferred from homology"/>
<evidence type="ECO:0000256" key="12">
    <source>
        <dbReference type="RuleBase" id="RU366053"/>
    </source>
</evidence>
<evidence type="ECO:0000256" key="3">
    <source>
        <dbReference type="ARBA" id="ARBA00011775"/>
    </source>
</evidence>
<evidence type="ECO:0000313" key="14">
    <source>
        <dbReference type="EMBL" id="CAG8613635.1"/>
    </source>
</evidence>
<dbReference type="InterPro" id="IPR011012">
    <property type="entry name" value="Longin-like_dom_sf"/>
</dbReference>
<organism evidence="14 15">
    <name type="scientific">Cetraspora pellucida</name>
    <dbReference type="NCBI Taxonomy" id="1433469"/>
    <lineage>
        <taxon>Eukaryota</taxon>
        <taxon>Fungi</taxon>
        <taxon>Fungi incertae sedis</taxon>
        <taxon>Mucoromycota</taxon>
        <taxon>Glomeromycotina</taxon>
        <taxon>Glomeromycetes</taxon>
        <taxon>Diversisporales</taxon>
        <taxon>Gigasporaceae</taxon>
        <taxon>Cetraspora</taxon>
    </lineage>
</organism>
<dbReference type="GO" id="GO:0000139">
    <property type="term" value="C:Golgi membrane"/>
    <property type="evidence" value="ECO:0007669"/>
    <property type="project" value="UniProtKB-SubCell"/>
</dbReference>
<reference evidence="14" key="1">
    <citation type="submission" date="2021-06" db="EMBL/GenBank/DDBJ databases">
        <authorList>
            <person name="Kallberg Y."/>
            <person name="Tangrot J."/>
            <person name="Rosling A."/>
        </authorList>
    </citation>
    <scope>NUCLEOTIDE SEQUENCE</scope>
    <source>
        <strain evidence="14">FL966</strain>
    </source>
</reference>
<dbReference type="CDD" id="cd14829">
    <property type="entry name" value="Zeta-COP"/>
    <property type="match status" value="1"/>
</dbReference>
<evidence type="ECO:0000256" key="7">
    <source>
        <dbReference type="ARBA" id="ARBA00022927"/>
    </source>
</evidence>
<evidence type="ECO:0000313" key="15">
    <source>
        <dbReference type="Proteomes" id="UP000789759"/>
    </source>
</evidence>
<evidence type="ECO:0000256" key="2">
    <source>
        <dbReference type="ARBA" id="ARBA00006972"/>
    </source>
</evidence>
<accession>A0A9N9CVY4</accession>
<evidence type="ECO:0000256" key="4">
    <source>
        <dbReference type="ARBA" id="ARBA00022448"/>
    </source>
</evidence>
<dbReference type="Pfam" id="PF01217">
    <property type="entry name" value="Clat_adaptor_s"/>
    <property type="match status" value="1"/>
</dbReference>
<dbReference type="OrthoDB" id="10249988at2759"/>
<dbReference type="AlphaFoldDB" id="A0A9N9CVY4"/>
<protein>
    <recommendedName>
        <fullName evidence="12">Coatomer subunit zeta</fullName>
    </recommendedName>
</protein>
<dbReference type="GO" id="GO:0030126">
    <property type="term" value="C:COPI vesicle coat"/>
    <property type="evidence" value="ECO:0007669"/>
    <property type="project" value="UniProtKB-UniRule"/>
</dbReference>
<dbReference type="GO" id="GO:0006891">
    <property type="term" value="P:intra-Golgi vesicle-mediated transport"/>
    <property type="evidence" value="ECO:0007669"/>
    <property type="project" value="TreeGrafter"/>
</dbReference>
<dbReference type="PANTHER" id="PTHR11043">
    <property type="entry name" value="ZETA-COAT PROTEIN"/>
    <property type="match status" value="1"/>
</dbReference>
<dbReference type="EMBL" id="CAJVQA010005121">
    <property type="protein sequence ID" value="CAG8613635.1"/>
    <property type="molecule type" value="Genomic_DNA"/>
</dbReference>
<keyword evidence="5 12" id="KW-0963">Cytoplasm</keyword>
<comment type="similarity">
    <text evidence="2 12">Belongs to the adaptor complexes small subunit family.</text>
</comment>
<dbReference type="GO" id="GO:0006886">
    <property type="term" value="P:intracellular protein transport"/>
    <property type="evidence" value="ECO:0007669"/>
    <property type="project" value="TreeGrafter"/>
</dbReference>
<comment type="function">
    <text evidence="11">The coatomer is a cytosolic protein complex that binds to dilysine motifs and reversibly associates with Golgi non-clathrin-coated vesicles, which further mediate biosynthetic protein transport from the ER, via the Golgi up to the trans Golgi network. Coatomer complex is required for budding from Golgi membranes, and is essential for the retrograde Golgi-to-ER transport of dilysine-tagged proteins. The zeta subunit may be involved in regulating the coat assembly and, hence, the rate of biosynthetic protein transport due to its association-dissociation properties with the coatomer complex.</text>
</comment>
<keyword evidence="7 12" id="KW-0653">Protein transport</keyword>
<dbReference type="FunFam" id="3.30.450.60:FF:000013">
    <property type="entry name" value="Coatomer subunit zeta"/>
    <property type="match status" value="1"/>
</dbReference>
<comment type="subunit">
    <text evidence="3 12">Oligomeric complex that consists of at least the alpha, beta, beta', gamma, delta, epsilon and zeta subunits.</text>
</comment>
<comment type="caution">
    <text evidence="14">The sequence shown here is derived from an EMBL/GenBank/DDBJ whole genome shotgun (WGS) entry which is preliminary data.</text>
</comment>